<feature type="domain" description="Disease resistance protein winged helix" evidence="8">
    <location>
        <begin position="428"/>
        <end position="500"/>
    </location>
</feature>
<keyword evidence="4" id="KW-0067">ATP-binding</keyword>
<dbReference type="Pfam" id="PF18052">
    <property type="entry name" value="Rx_N"/>
    <property type="match status" value="1"/>
</dbReference>
<evidence type="ECO:0000256" key="5">
    <source>
        <dbReference type="SAM" id="MobiDB-lite"/>
    </source>
</evidence>
<evidence type="ECO:0000256" key="3">
    <source>
        <dbReference type="ARBA" id="ARBA00022821"/>
    </source>
</evidence>
<name>A0A7N2LG14_QUELO</name>
<dbReference type="SUPFAM" id="SSF52540">
    <property type="entry name" value="P-loop containing nucleoside triphosphate hydrolases"/>
    <property type="match status" value="1"/>
</dbReference>
<reference evidence="10" key="2">
    <citation type="submission" date="2021-01" db="UniProtKB">
        <authorList>
            <consortium name="EnsemblPlants"/>
        </authorList>
    </citation>
    <scope>IDENTIFICATION</scope>
</reference>
<dbReference type="Gene3D" id="1.20.5.4130">
    <property type="match status" value="1"/>
</dbReference>
<dbReference type="Gramene" id="QL04p051713:mrna">
    <property type="protein sequence ID" value="QL04p051713:mrna"/>
    <property type="gene ID" value="QL04p051713"/>
</dbReference>
<evidence type="ECO:0000313" key="11">
    <source>
        <dbReference type="Proteomes" id="UP000594261"/>
    </source>
</evidence>
<proteinExistence type="predicted"/>
<evidence type="ECO:0000259" key="9">
    <source>
        <dbReference type="Pfam" id="PF23598"/>
    </source>
</evidence>
<dbReference type="InterPro" id="IPR002182">
    <property type="entry name" value="NB-ARC"/>
</dbReference>
<keyword evidence="2" id="KW-0547">Nucleotide-binding</keyword>
<dbReference type="Pfam" id="PF23598">
    <property type="entry name" value="LRR_14"/>
    <property type="match status" value="1"/>
</dbReference>
<keyword evidence="11" id="KW-1185">Reference proteome</keyword>
<evidence type="ECO:0000313" key="10">
    <source>
        <dbReference type="EnsemblPlants" id="QL04p051713:mrna"/>
    </source>
</evidence>
<feature type="compositionally biased region" description="Acidic residues" evidence="5">
    <location>
        <begin position="809"/>
        <end position="823"/>
    </location>
</feature>
<dbReference type="InParanoid" id="A0A7N2LG14"/>
<dbReference type="Proteomes" id="UP000594261">
    <property type="component" value="Chromosome 4"/>
</dbReference>
<dbReference type="InterPro" id="IPR027417">
    <property type="entry name" value="P-loop_NTPase"/>
</dbReference>
<dbReference type="EMBL" id="LRBV02000004">
    <property type="status" value="NOT_ANNOTATED_CDS"/>
    <property type="molecule type" value="Genomic_DNA"/>
</dbReference>
<dbReference type="GO" id="GO:0006952">
    <property type="term" value="P:defense response"/>
    <property type="evidence" value="ECO:0007669"/>
    <property type="project" value="UniProtKB-KW"/>
</dbReference>
<keyword evidence="1" id="KW-0677">Repeat</keyword>
<evidence type="ECO:0000256" key="4">
    <source>
        <dbReference type="ARBA" id="ARBA00022840"/>
    </source>
</evidence>
<dbReference type="Pfam" id="PF00931">
    <property type="entry name" value="NB-ARC"/>
    <property type="match status" value="1"/>
</dbReference>
<sequence length="845" mass="96222">MAETAYGVTVKLLGLLGSLTCQELSLAWGVRNDLTELESTVSAIKAVLLDAEEKQASDHRLNHWLGELKDVLNDAENVLDEFHCRVLQKEAMKRYGSTSKKVCHFFSSSNNPLAFRFEMANKIKGVRERVDDIADKKDKLNLAEGLEDGNITMHQRDMTHSFVHPSSVIGRDEDKENLIRLLMHQDAGRNVSVIPIVGIGGLGKTTLAKLVYNDEVVVSHFQLRMWVCVSENFNVTRLIKEILKSAVGTIDENLSVDQLQIRLRKLLENEKFLLVLDDIWNEDRNKWIELEDLLLSSCNGSKIIVTTQNSFVATIMGTAPTYNLDGLIQENCFSLFVKLAFKEGDENQYPNLLQIGREIVRKCKGVPLAVKTLAGLLYSKVDEGEWKYVRDNEIWNLEQKEGDILPALRLSYNQLPFHLKRCFAYCSLFPKDHVFTNLQLIQFWMAHGILQSPVNENQELEDVGDLYIKELLSRSFFQDLDVQQICFHTFKMHDLVHDLALSIAKGECSIVTKDSSISTESLFEACILRFKYLRVLNFKESSFEVLPSSIGTLKLLRYLNLSGNRIIKRLPNSICKLHSLQTLLLADCENLERLPKDMRFMISLRFLMVTTKHTCMSENGEGCFNSLRFLVIGACGRLKCLFGGMDGRLAYLRTLIVGKCPNLTFLSLSIKNLTALEFLWIGNCKELILMEGEDYQDLKLSLRILKIVNLPKLEVLPQWLQASANTLHCLEIECCENFTALPEWLPRLKSLQKLKITNCLKLSSLPEGMQALTTLRELKIEDCPNLSRKCREEDWAKISHLPKIFIDEDNGSSIDTDDNISDDESSKPLFFSCPSSTKKIEKEKK</sequence>
<dbReference type="EnsemblPlants" id="QL04p051713:mrna">
    <property type="protein sequence ID" value="QL04p051713:mrna"/>
    <property type="gene ID" value="QL04p051713"/>
</dbReference>
<dbReference type="InterPro" id="IPR032675">
    <property type="entry name" value="LRR_dom_sf"/>
</dbReference>
<feature type="domain" description="NB-ARC" evidence="6">
    <location>
        <begin position="172"/>
        <end position="343"/>
    </location>
</feature>
<accession>A0A7N2LG14</accession>
<dbReference type="InterPro" id="IPR038005">
    <property type="entry name" value="RX-like_CC"/>
</dbReference>
<dbReference type="CDD" id="cd14798">
    <property type="entry name" value="RX-CC_like"/>
    <property type="match status" value="1"/>
</dbReference>
<feature type="domain" description="Disease resistance N-terminal" evidence="7">
    <location>
        <begin position="12"/>
        <end position="101"/>
    </location>
</feature>
<dbReference type="Gene3D" id="1.10.10.10">
    <property type="entry name" value="Winged helix-like DNA-binding domain superfamily/Winged helix DNA-binding domain"/>
    <property type="match status" value="1"/>
</dbReference>
<dbReference type="PANTHER" id="PTHR36766:SF61">
    <property type="entry name" value="NB-ARC DOMAIN DISEASE RESISTANCE PROTEIN"/>
    <property type="match status" value="1"/>
</dbReference>
<dbReference type="AlphaFoldDB" id="A0A7N2LG14"/>
<feature type="domain" description="Disease resistance R13L4/SHOC-2-like LRR" evidence="9">
    <location>
        <begin position="527"/>
        <end position="734"/>
    </location>
</feature>
<evidence type="ECO:0000256" key="1">
    <source>
        <dbReference type="ARBA" id="ARBA00022737"/>
    </source>
</evidence>
<dbReference type="InterPro" id="IPR041118">
    <property type="entry name" value="Rx_N"/>
</dbReference>
<dbReference type="SUPFAM" id="SSF52058">
    <property type="entry name" value="L domain-like"/>
    <property type="match status" value="1"/>
</dbReference>
<dbReference type="GO" id="GO:0043531">
    <property type="term" value="F:ADP binding"/>
    <property type="evidence" value="ECO:0007669"/>
    <property type="project" value="InterPro"/>
</dbReference>
<dbReference type="OMA" id="EIECCEN"/>
<feature type="region of interest" description="Disordered" evidence="5">
    <location>
        <begin position="809"/>
        <end position="845"/>
    </location>
</feature>
<dbReference type="Pfam" id="PF23559">
    <property type="entry name" value="WHD_DRP"/>
    <property type="match status" value="1"/>
</dbReference>
<protein>
    <submittedName>
        <fullName evidence="10">Uncharacterized protein</fullName>
    </submittedName>
</protein>
<evidence type="ECO:0000259" key="7">
    <source>
        <dbReference type="Pfam" id="PF18052"/>
    </source>
</evidence>
<dbReference type="InterPro" id="IPR036388">
    <property type="entry name" value="WH-like_DNA-bd_sf"/>
</dbReference>
<dbReference type="PRINTS" id="PR00364">
    <property type="entry name" value="DISEASERSIST"/>
</dbReference>
<reference evidence="10 11" key="1">
    <citation type="journal article" date="2016" name="G3 (Bethesda)">
        <title>First Draft Assembly and Annotation of the Genome of a California Endemic Oak Quercus lobata Nee (Fagaceae).</title>
        <authorList>
            <person name="Sork V.L."/>
            <person name="Fitz-Gibbon S.T."/>
            <person name="Puiu D."/>
            <person name="Crepeau M."/>
            <person name="Gugger P.F."/>
            <person name="Sherman R."/>
            <person name="Stevens K."/>
            <person name="Langley C.H."/>
            <person name="Pellegrini M."/>
            <person name="Salzberg S.L."/>
        </authorList>
    </citation>
    <scope>NUCLEOTIDE SEQUENCE [LARGE SCALE GENOMIC DNA]</scope>
    <source>
        <strain evidence="10 11">cv. SW786</strain>
    </source>
</reference>
<organism evidence="10 11">
    <name type="scientific">Quercus lobata</name>
    <name type="common">Valley oak</name>
    <dbReference type="NCBI Taxonomy" id="97700"/>
    <lineage>
        <taxon>Eukaryota</taxon>
        <taxon>Viridiplantae</taxon>
        <taxon>Streptophyta</taxon>
        <taxon>Embryophyta</taxon>
        <taxon>Tracheophyta</taxon>
        <taxon>Spermatophyta</taxon>
        <taxon>Magnoliopsida</taxon>
        <taxon>eudicotyledons</taxon>
        <taxon>Gunneridae</taxon>
        <taxon>Pentapetalae</taxon>
        <taxon>rosids</taxon>
        <taxon>fabids</taxon>
        <taxon>Fagales</taxon>
        <taxon>Fagaceae</taxon>
        <taxon>Quercus</taxon>
    </lineage>
</organism>
<dbReference type="InterPro" id="IPR055414">
    <property type="entry name" value="LRR_R13L4/SHOC2-like"/>
</dbReference>
<dbReference type="GO" id="GO:0051707">
    <property type="term" value="P:response to other organism"/>
    <property type="evidence" value="ECO:0007669"/>
    <property type="project" value="UniProtKB-ARBA"/>
</dbReference>
<dbReference type="GO" id="GO:0005524">
    <property type="term" value="F:ATP binding"/>
    <property type="evidence" value="ECO:0007669"/>
    <property type="project" value="UniProtKB-KW"/>
</dbReference>
<dbReference type="FunFam" id="1.10.10.10:FF:000322">
    <property type="entry name" value="Probable disease resistance protein At1g63360"/>
    <property type="match status" value="1"/>
</dbReference>
<dbReference type="PANTHER" id="PTHR36766">
    <property type="entry name" value="PLANT BROAD-SPECTRUM MILDEW RESISTANCE PROTEIN RPW8"/>
    <property type="match status" value="1"/>
</dbReference>
<dbReference type="Gene3D" id="3.80.10.10">
    <property type="entry name" value="Ribonuclease Inhibitor"/>
    <property type="match status" value="1"/>
</dbReference>
<dbReference type="FunFam" id="3.40.50.300:FF:001091">
    <property type="entry name" value="Probable disease resistance protein At1g61300"/>
    <property type="match status" value="1"/>
</dbReference>
<keyword evidence="3" id="KW-0611">Plant defense</keyword>
<dbReference type="Gene3D" id="3.40.50.300">
    <property type="entry name" value="P-loop containing nucleotide triphosphate hydrolases"/>
    <property type="match status" value="1"/>
</dbReference>
<evidence type="ECO:0000259" key="8">
    <source>
        <dbReference type="Pfam" id="PF23559"/>
    </source>
</evidence>
<dbReference type="InterPro" id="IPR058922">
    <property type="entry name" value="WHD_DRP"/>
</dbReference>
<evidence type="ECO:0000259" key="6">
    <source>
        <dbReference type="Pfam" id="PF00931"/>
    </source>
</evidence>
<evidence type="ECO:0000256" key="2">
    <source>
        <dbReference type="ARBA" id="ARBA00022741"/>
    </source>
</evidence>